<keyword evidence="7" id="KW-1185">Reference proteome</keyword>
<organism evidence="6 7">
    <name type="scientific">Polysphondylium violaceum</name>
    <dbReference type="NCBI Taxonomy" id="133409"/>
    <lineage>
        <taxon>Eukaryota</taxon>
        <taxon>Amoebozoa</taxon>
        <taxon>Evosea</taxon>
        <taxon>Eumycetozoa</taxon>
        <taxon>Dictyostelia</taxon>
        <taxon>Dictyosteliales</taxon>
        <taxon>Dictyosteliaceae</taxon>
        <taxon>Polysphondylium</taxon>
    </lineage>
</organism>
<keyword evidence="3 4" id="KW-0539">Nucleus</keyword>
<keyword evidence="2 4" id="KW-0371">Homeobox</keyword>
<dbReference type="EMBL" id="AJWJ01000024">
    <property type="protein sequence ID" value="KAF2077617.1"/>
    <property type="molecule type" value="Genomic_DNA"/>
</dbReference>
<dbReference type="GO" id="GO:0005634">
    <property type="term" value="C:nucleus"/>
    <property type="evidence" value="ECO:0007669"/>
    <property type="project" value="UniProtKB-SubCell"/>
</dbReference>
<evidence type="ECO:0000256" key="2">
    <source>
        <dbReference type="ARBA" id="ARBA00023155"/>
    </source>
</evidence>
<evidence type="ECO:0000256" key="1">
    <source>
        <dbReference type="ARBA" id="ARBA00023125"/>
    </source>
</evidence>
<protein>
    <recommendedName>
        <fullName evidence="5">Homeobox domain-containing protein</fullName>
    </recommendedName>
</protein>
<dbReference type="InterPro" id="IPR008422">
    <property type="entry name" value="KN_HD"/>
</dbReference>
<keyword evidence="1 4" id="KW-0238">DNA-binding</keyword>
<dbReference type="GO" id="GO:0003677">
    <property type="term" value="F:DNA binding"/>
    <property type="evidence" value="ECO:0007669"/>
    <property type="project" value="UniProtKB-UniRule"/>
</dbReference>
<dbReference type="InterPro" id="IPR001356">
    <property type="entry name" value="HD"/>
</dbReference>
<name>A0A8J4Q2L4_9MYCE</name>
<feature type="domain" description="Homeobox" evidence="5">
    <location>
        <begin position="126"/>
        <end position="172"/>
    </location>
</feature>
<dbReference type="InterPro" id="IPR009057">
    <property type="entry name" value="Homeodomain-like_sf"/>
</dbReference>
<evidence type="ECO:0000313" key="7">
    <source>
        <dbReference type="Proteomes" id="UP000695562"/>
    </source>
</evidence>
<evidence type="ECO:0000259" key="5">
    <source>
        <dbReference type="PROSITE" id="PS50071"/>
    </source>
</evidence>
<dbReference type="PROSITE" id="PS50071">
    <property type="entry name" value="HOMEOBOX_2"/>
    <property type="match status" value="1"/>
</dbReference>
<proteinExistence type="predicted"/>
<dbReference type="SUPFAM" id="SSF46689">
    <property type="entry name" value="Homeodomain-like"/>
    <property type="match status" value="1"/>
</dbReference>
<dbReference type="AlphaFoldDB" id="A0A8J4Q2L4"/>
<dbReference type="CDD" id="cd00086">
    <property type="entry name" value="homeodomain"/>
    <property type="match status" value="1"/>
</dbReference>
<comment type="caution">
    <text evidence="6">The sequence shown here is derived from an EMBL/GenBank/DDBJ whole genome shotgun (WGS) entry which is preliminary data.</text>
</comment>
<reference evidence="6" key="1">
    <citation type="submission" date="2020-01" db="EMBL/GenBank/DDBJ databases">
        <title>Development of genomics and gene disruption for Polysphondylium violaceum indicates a role for the polyketide synthase stlB in stalk morphogenesis.</title>
        <authorList>
            <person name="Narita B."/>
            <person name="Kawabe Y."/>
            <person name="Kin K."/>
            <person name="Saito T."/>
            <person name="Gibbs R."/>
            <person name="Kuspa A."/>
            <person name="Muzny D."/>
            <person name="Queller D."/>
            <person name="Richards S."/>
            <person name="Strassman J."/>
            <person name="Sucgang R."/>
            <person name="Worley K."/>
            <person name="Schaap P."/>
        </authorList>
    </citation>
    <scope>NUCLEOTIDE SEQUENCE</scope>
    <source>
        <strain evidence="6">QSvi11</strain>
    </source>
</reference>
<dbReference type="GO" id="GO:0006355">
    <property type="term" value="P:regulation of DNA-templated transcription"/>
    <property type="evidence" value="ECO:0007669"/>
    <property type="project" value="InterPro"/>
</dbReference>
<sequence>MNNNIELNFSFDDFIKEENMLDISDAQQLKKFKEELAKIKESYIKEMMLIDQGCQESINEILSLLPIGNYPIQMKTFLSTHIYYIENLTLKAKLAQRSRCFDKVHHVHTSIVVENKSKKRKEDVFLNQWYDESSANKYPDQQQKDILASRCKISKNKLEEWFGNKRTRESKKKKVQKTR</sequence>
<comment type="subcellular location">
    <subcellularLocation>
        <location evidence="4">Nucleus</location>
    </subcellularLocation>
</comment>
<dbReference type="Gene3D" id="1.10.10.60">
    <property type="entry name" value="Homeodomain-like"/>
    <property type="match status" value="1"/>
</dbReference>
<gene>
    <name evidence="6" type="ORF">CYY_001080</name>
</gene>
<evidence type="ECO:0000256" key="3">
    <source>
        <dbReference type="ARBA" id="ARBA00023242"/>
    </source>
</evidence>
<evidence type="ECO:0000313" key="6">
    <source>
        <dbReference type="EMBL" id="KAF2077617.1"/>
    </source>
</evidence>
<feature type="DNA-binding region" description="Homeobox" evidence="4">
    <location>
        <begin position="128"/>
        <end position="173"/>
    </location>
</feature>
<dbReference type="SMART" id="SM00389">
    <property type="entry name" value="HOX"/>
    <property type="match status" value="1"/>
</dbReference>
<accession>A0A8J4Q2L4</accession>
<dbReference type="Proteomes" id="UP000695562">
    <property type="component" value="Unassembled WGS sequence"/>
</dbReference>
<evidence type="ECO:0000256" key="4">
    <source>
        <dbReference type="PROSITE-ProRule" id="PRU00108"/>
    </source>
</evidence>
<dbReference type="Pfam" id="PF05920">
    <property type="entry name" value="Homeobox_KN"/>
    <property type="match status" value="1"/>
</dbReference>